<sequence>MAYRYRCGECGFKTGWLSESQGEQQQMEHYSKRHPGLLPGGLVETNHKDPSGGFGCAEVVGVLVVLLLLAASCRR</sequence>
<feature type="transmembrane region" description="Helical" evidence="1">
    <location>
        <begin position="52"/>
        <end position="71"/>
    </location>
</feature>
<gene>
    <name evidence="2" type="ORF">ABWK59_32930</name>
</gene>
<accession>A0AAU8K3V7</accession>
<keyword evidence="1" id="KW-1133">Transmembrane helix</keyword>
<dbReference type="RefSeq" id="WP_354644327.1">
    <property type="nucleotide sequence ID" value="NZ_CP159872.1"/>
</dbReference>
<dbReference type="KEGG" id="kcm:ABWK59_32930"/>
<keyword evidence="1" id="KW-0812">Transmembrane</keyword>
<dbReference type="EMBL" id="CP159872">
    <property type="protein sequence ID" value="XCM83391.1"/>
    <property type="molecule type" value="Genomic_DNA"/>
</dbReference>
<protein>
    <submittedName>
        <fullName evidence="2">Uncharacterized protein</fullName>
    </submittedName>
</protein>
<evidence type="ECO:0000313" key="2">
    <source>
        <dbReference type="EMBL" id="XCM83391.1"/>
    </source>
</evidence>
<proteinExistence type="predicted"/>
<evidence type="ECO:0000256" key="1">
    <source>
        <dbReference type="SAM" id="Phobius"/>
    </source>
</evidence>
<reference evidence="2" key="1">
    <citation type="submission" date="2024-06" db="EMBL/GenBank/DDBJ databases">
        <title>The genome sequences of Kitasatospora sp. strain HUAS MG31.</title>
        <authorList>
            <person name="Mo P."/>
        </authorList>
    </citation>
    <scope>NUCLEOTIDE SEQUENCE</scope>
    <source>
        <strain evidence="2">HUAS MG31</strain>
    </source>
</reference>
<name>A0AAU8K3V7_9ACTN</name>
<keyword evidence="1" id="KW-0472">Membrane</keyword>
<dbReference type="AlphaFoldDB" id="A0AAU8K3V7"/>
<organism evidence="2">
    <name type="scientific">Kitasatospora camelliae</name>
    <dbReference type="NCBI Taxonomy" id="3156397"/>
    <lineage>
        <taxon>Bacteria</taxon>
        <taxon>Bacillati</taxon>
        <taxon>Actinomycetota</taxon>
        <taxon>Actinomycetes</taxon>
        <taxon>Kitasatosporales</taxon>
        <taxon>Streptomycetaceae</taxon>
        <taxon>Kitasatospora</taxon>
    </lineage>
</organism>